<dbReference type="NCBIfam" id="TIGR00199">
    <property type="entry name" value="PncC_domain"/>
    <property type="match status" value="1"/>
</dbReference>
<dbReference type="Gene3D" id="3.90.950.20">
    <property type="entry name" value="CinA-like"/>
    <property type="match status" value="1"/>
</dbReference>
<reference evidence="2 3" key="1">
    <citation type="journal article" date="2010" name="PLoS ONE">
        <title>Genome sequence of Cronobacter sakazakii BAA-894 and comparative genomic hybridization analysis with other Cronobacter species.</title>
        <authorList>
            <person name="Kucerova E."/>
            <person name="Clifton S.W."/>
            <person name="Xia X.Q."/>
            <person name="Long F."/>
            <person name="Porwollik S."/>
            <person name="Fulton L."/>
            <person name="Fronick C."/>
            <person name="Minx P."/>
            <person name="Kyung K."/>
            <person name="Warren W."/>
            <person name="Fulton R."/>
            <person name="Feng D."/>
            <person name="Wollam A."/>
            <person name="Shah N."/>
            <person name="Bhonagiri V."/>
            <person name="Nash W.E."/>
            <person name="Hallsworth-Pepin K."/>
            <person name="Wilson R.K."/>
            <person name="McClelland M."/>
            <person name="Forsythe S.J."/>
        </authorList>
    </citation>
    <scope>NUCLEOTIDE SEQUENCE [LARGE SCALE GENOMIC DNA]</scope>
    <source>
        <strain evidence="2 3">ATCC BAA-894</strain>
    </source>
</reference>
<feature type="domain" description="CinA C-terminal" evidence="1">
    <location>
        <begin position="14"/>
        <end position="165"/>
    </location>
</feature>
<dbReference type="SUPFAM" id="SSF142433">
    <property type="entry name" value="CinA-like"/>
    <property type="match status" value="1"/>
</dbReference>
<dbReference type="EMBL" id="CP000783">
    <property type="protein sequence ID" value="ABU78164.1"/>
    <property type="molecule type" value="Genomic_DNA"/>
</dbReference>
<name>A7MLU4_CROS8</name>
<evidence type="ECO:0000259" key="1">
    <source>
        <dbReference type="Pfam" id="PF02464"/>
    </source>
</evidence>
<proteinExistence type="predicted"/>
<dbReference type="Proteomes" id="UP000000260">
    <property type="component" value="Chromosome"/>
</dbReference>
<sequence>MEKVNLMNEKLQHAAKQAGIWLNQHGLRLATAESCTGGLITYTLCATEDTTAFYSSGFITYTNEAKQRMLGVKEETLRLYTAVSEQTVHEMAAGARERSGEDVSLAVSGYAGPSGGEDGTPPGTVWFGWGMPGEETVAEKRHFNGDPKTVIDQAAVFALERLIELLKERVS</sequence>
<dbReference type="InterPro" id="IPR036653">
    <property type="entry name" value="CinA-like_C"/>
</dbReference>
<organism evidence="2 3">
    <name type="scientific">Cronobacter sakazakii (strain ATCC BAA-894)</name>
    <name type="common">Enterobacter sakazakii</name>
    <dbReference type="NCBI Taxonomy" id="290339"/>
    <lineage>
        <taxon>Bacteria</taxon>
        <taxon>Pseudomonadati</taxon>
        <taxon>Pseudomonadota</taxon>
        <taxon>Gammaproteobacteria</taxon>
        <taxon>Enterobacterales</taxon>
        <taxon>Enterobacteriaceae</taxon>
        <taxon>Cronobacter</taxon>
    </lineage>
</organism>
<evidence type="ECO:0000313" key="3">
    <source>
        <dbReference type="Proteomes" id="UP000000260"/>
    </source>
</evidence>
<dbReference type="InterPro" id="IPR008136">
    <property type="entry name" value="CinA_C"/>
</dbReference>
<dbReference type="Pfam" id="PF02464">
    <property type="entry name" value="CinA"/>
    <property type="match status" value="1"/>
</dbReference>
<protein>
    <recommendedName>
        <fullName evidence="1">CinA C-terminal domain-containing protein</fullName>
    </recommendedName>
</protein>
<dbReference type="AlphaFoldDB" id="A7MLU4"/>
<accession>A7MLU4</accession>
<dbReference type="KEGG" id="esa:ESA_02935"/>
<gene>
    <name evidence="2" type="ordered locus">ESA_02935</name>
</gene>
<evidence type="ECO:0000313" key="2">
    <source>
        <dbReference type="EMBL" id="ABU78164.1"/>
    </source>
</evidence>
<dbReference type="HOGENOM" id="CLU_030805_1_1_6"/>
<keyword evidence="3" id="KW-1185">Reference proteome</keyword>